<keyword evidence="3" id="KW-0812">Transmembrane</keyword>
<feature type="transmembrane region" description="Helical" evidence="3">
    <location>
        <begin position="1241"/>
        <end position="1260"/>
    </location>
</feature>
<sequence length="1489" mass="160891">MRPPLFFIGFLILVVLQQRYAYADANNGCNRGKNNRGDSFSEETPGCNDESQSTKNQINSTETTTTSPHSNETTSAKDSTTSTKETTSSSSTLATSTSTEPPTTTFPIWENIPPGVTVEIAGVTIYSCPDYDTTTVSTSTPSSTSQSTRTASTTTALETSASTTSTSSSSSTSFATSTTSKTTGSTPTTSSEDLTRSTSTSGSIQSTGSSSKTSTDKSTLTENTTSSISKSSSGSSQMSKPSSTTTASTAVLSTISHSSTPPSETPTSSPTTDLSKSTTSGSTVSSTSSSGSSRSSTLSSDTSPRITSPFTQATSQKSSTTTTLGSSKSLPTNSSSNSKTRTTTTTTTQSTSASSGATDSSSKSTGSTSSSGSSGTSGRTSSSVTETSTTKQTTIKVSTKVSPQTSQRSSSDKTSISPSTLTGSTSSTTIIPVTDLSTAQSSSSTSASTKLSSFSSTQRATHSISSSTTGITETSSETSETSKSTTRSSKPSTSGLPGYEIFPPDDVFTRSSEPPGTTKTTESTMTTTAETSGDTTTFKSNENSATNTRSSTESTEPVTKPNTEKSSSTSVLPSDKTTSIPDTTENSKSSKTSSTTTTTLPSGSTSDVKPSWPATSKLSTQGSTSPASIPTISLDQPSSSQIAVSTTPILTAIPTASSQKSSTSGNTSPATESSSSSSTSTSQSTSTTTEDPACKVQCPSGYLIGTSSCFLLVPASSKINSYQSALSYCKTTDKQSLASLDKIRDNADIRLIQESAGLRNIDWIYANGIGGKKERFDKMADVYSIFNQTLVSSPISVTVGISEIFENISALCVLPQYCNSTECDVEKIFLAYDYFTSFKEYAGTLQPRRSGSVACLYGNRKTFTVTCNELGAIYPNPSNIDCGESVQERKIRDTTNEMVSSCKVCFGRGTKECQPVTNSDGVVQGYKCVCKEPFKMATCWRASNPCTPEACGKNGVCTSELAEVSCKCNWGYAGDRCEKEKSKEYKGDLGYSSVVGATITLGGFLLKLGKLAVLGFGVSSEQGDDPQDTHQRLRSYSMTAAGIIMCLYSNPTVFAITQAACRFYFIAIHFCYVLAMIQWVMESWNVNQILRAVHLNEWERDWNNERSWGVRIVPRMVLSVGMLAAFLLIIFQTGWNKLAATWTCVGVICQDTISIWFPLFFGVFIMVNYAAAIYESSRLIKCRRPLLAYRIDMRIERELGFIEGRRVEKCRDNELLSFIGLLLLIAQWISVIVSSDHRDEPIYGIFTVVIAGIYSMFCSYQEMVTCPEDRAKFVQLVQRFFPNRFAPEYNPETMWTFDEVREHYATPKAEREEKYEGFLSRNQQLLLHHRWDIRLNAHLTEGKKNLSIDDALVKVFVEEMHRLQENRGTIKQKEAIKKCYAEYMNTVPHKDPRDIGKLNGRLELVTLAAEDPLNGIKLAKFFIVPKFHIFEPEHASKLEEDPVKKTATRRLHEEMEKDIYELTRDEAHAQTNFMNSIILFSHYGNNVVR</sequence>
<dbReference type="eggNOG" id="ENOG502SEXN">
    <property type="taxonomic scope" value="Eukaryota"/>
</dbReference>
<dbReference type="UCSC" id="Y70G10A.2">
    <property type="organism name" value="c. elegans"/>
</dbReference>
<evidence type="ECO:0000256" key="3">
    <source>
        <dbReference type="SAM" id="Phobius"/>
    </source>
</evidence>
<feature type="region of interest" description="Disordered" evidence="2">
    <location>
        <begin position="26"/>
        <end position="111"/>
    </location>
</feature>
<dbReference type="PROSITE" id="PS50026">
    <property type="entry name" value="EGF_3"/>
    <property type="match status" value="1"/>
</dbReference>
<proteinExistence type="predicted"/>
<feature type="region of interest" description="Disordered" evidence="2">
    <location>
        <begin position="655"/>
        <end position="692"/>
    </location>
</feature>
<feature type="chain" id="PRO_5004336807" evidence="4">
    <location>
        <begin position="24"/>
        <end position="1489"/>
    </location>
</feature>
<dbReference type="EMBL" id="BX284603">
    <property type="protein sequence ID" value="CAA21752.2"/>
    <property type="molecule type" value="Genomic_DNA"/>
</dbReference>
<evidence type="ECO:0000256" key="2">
    <source>
        <dbReference type="SAM" id="MobiDB-lite"/>
    </source>
</evidence>
<feature type="compositionally biased region" description="Low complexity" evidence="2">
    <location>
        <begin position="134"/>
        <end position="303"/>
    </location>
</feature>
<dbReference type="Reactome" id="R-CEL-913709">
    <property type="pathway name" value="O-linked glycosylation of mucins"/>
</dbReference>
<feature type="compositionally biased region" description="Low complexity" evidence="2">
    <location>
        <begin position="655"/>
        <end position="689"/>
    </location>
</feature>
<feature type="disulfide bond" evidence="1">
    <location>
        <begin position="968"/>
        <end position="977"/>
    </location>
</feature>
<gene>
    <name evidence="6 8" type="primary">paml-1</name>
    <name evidence="6" type="ORF">CELE_Y70G10A.2</name>
    <name evidence="8" type="ORF">Y70G10A.2</name>
</gene>
<feature type="compositionally biased region" description="Low complexity" evidence="2">
    <location>
        <begin position="516"/>
        <end position="537"/>
    </location>
</feature>
<feature type="signal peptide" evidence="4">
    <location>
        <begin position="1"/>
        <end position="23"/>
    </location>
</feature>
<dbReference type="CTD" id="190572"/>
<dbReference type="OMA" id="FQYLEYE"/>
<feature type="compositionally biased region" description="Polar residues" evidence="2">
    <location>
        <begin position="538"/>
        <end position="582"/>
    </location>
</feature>
<dbReference type="Gene3D" id="2.10.25.10">
    <property type="entry name" value="Laminin"/>
    <property type="match status" value="1"/>
</dbReference>
<dbReference type="GeneID" id="190572"/>
<dbReference type="RefSeq" id="NP_499266.2">
    <property type="nucleotide sequence ID" value="NM_066865.5"/>
</dbReference>
<feature type="transmembrane region" description="Helical" evidence="3">
    <location>
        <begin position="1063"/>
        <end position="1081"/>
    </location>
</feature>
<evidence type="ECO:0000259" key="5">
    <source>
        <dbReference type="PROSITE" id="PS50026"/>
    </source>
</evidence>
<keyword evidence="4" id="KW-0732">Signal</keyword>
<feature type="region of interest" description="Disordered" evidence="2">
    <location>
        <begin position="134"/>
        <end position="640"/>
    </location>
</feature>
<evidence type="ECO:0000313" key="6">
    <source>
        <dbReference type="EMBL" id="CAA21752.2"/>
    </source>
</evidence>
<dbReference type="PANTHER" id="PTHR24041:SF30">
    <property type="entry name" value="MUCIN-3A"/>
    <property type="match status" value="1"/>
</dbReference>
<dbReference type="OrthoDB" id="5845450at2759"/>
<feature type="compositionally biased region" description="Low complexity" evidence="2">
    <location>
        <begin position="583"/>
        <end position="606"/>
    </location>
</feature>
<dbReference type="InterPro" id="IPR052504">
    <property type="entry name" value="Mucin_signaling_protection"/>
</dbReference>
<dbReference type="InterPro" id="IPR000742">
    <property type="entry name" value="EGF"/>
</dbReference>
<keyword evidence="3" id="KW-0472">Membrane</keyword>
<dbReference type="InParanoid" id="Q9XWC4"/>
<feature type="transmembrane region" description="Helical" evidence="3">
    <location>
        <begin position="1155"/>
        <end position="1174"/>
    </location>
</feature>
<evidence type="ECO:0000313" key="7">
    <source>
        <dbReference type="Proteomes" id="UP000001940"/>
    </source>
</evidence>
<dbReference type="PROSITE" id="PS01186">
    <property type="entry name" value="EGF_2"/>
    <property type="match status" value="1"/>
</dbReference>
<evidence type="ECO:0000313" key="8">
    <source>
        <dbReference type="WormBase" id="Y70G10A.2a"/>
    </source>
</evidence>
<dbReference type="AlphaFoldDB" id="Q9XWC4"/>
<keyword evidence="3" id="KW-1133">Transmembrane helix</keyword>
<dbReference type="FunCoup" id="Q9XWC4">
    <property type="interactions" value="196"/>
</dbReference>
<dbReference type="AGR" id="WB:WBGene00013498"/>
<dbReference type="WormBase" id="Y70G10A.2a">
    <property type="protein sequence ID" value="CE43645"/>
    <property type="gene ID" value="WBGene00013498"/>
    <property type="gene designation" value="paml-1"/>
</dbReference>
<feature type="transmembrane region" description="Helical" evidence="3">
    <location>
        <begin position="1116"/>
        <end position="1135"/>
    </location>
</feature>
<dbReference type="SUPFAM" id="SSF57196">
    <property type="entry name" value="EGF/Laminin"/>
    <property type="match status" value="1"/>
</dbReference>
<reference evidence="6 7" key="1">
    <citation type="journal article" date="1998" name="Science">
        <title>Genome sequence of the nematode C. elegans: a platform for investigating biology.</title>
        <authorList>
            <consortium name="The C. elegans sequencing consortium"/>
            <person name="Sulson J.E."/>
            <person name="Waterston R."/>
        </authorList>
    </citation>
    <scope>NUCLEOTIDE SEQUENCE [LARGE SCALE GENOMIC DNA]</scope>
    <source>
        <strain evidence="6 7">Bristol N2</strain>
    </source>
</reference>
<dbReference type="PeptideAtlas" id="Q9XWC4"/>
<evidence type="ECO:0000256" key="4">
    <source>
        <dbReference type="SAM" id="SignalP"/>
    </source>
</evidence>
<evidence type="ECO:0000256" key="1">
    <source>
        <dbReference type="PROSITE-ProRule" id="PRU00076"/>
    </source>
</evidence>
<keyword evidence="1" id="KW-0245">EGF-like domain</keyword>
<feature type="compositionally biased region" description="Polar residues" evidence="2">
    <location>
        <begin position="49"/>
        <end position="58"/>
    </location>
</feature>
<organism evidence="6 7">
    <name type="scientific">Caenorhabditis elegans</name>
    <dbReference type="NCBI Taxonomy" id="6239"/>
    <lineage>
        <taxon>Eukaryota</taxon>
        <taxon>Metazoa</taxon>
        <taxon>Ecdysozoa</taxon>
        <taxon>Nematoda</taxon>
        <taxon>Chromadorea</taxon>
        <taxon>Rhabditida</taxon>
        <taxon>Rhabditina</taxon>
        <taxon>Rhabditomorpha</taxon>
        <taxon>Rhabditoidea</taxon>
        <taxon>Rhabditidae</taxon>
        <taxon>Peloderinae</taxon>
        <taxon>Caenorhabditis</taxon>
    </lineage>
</organism>
<keyword evidence="1" id="KW-1015">Disulfide bond</keyword>
<feature type="compositionally biased region" description="Low complexity" evidence="2">
    <location>
        <begin position="311"/>
        <end position="402"/>
    </location>
</feature>
<dbReference type="Reactome" id="R-CEL-5621480">
    <property type="pathway name" value="Dectin-2 family"/>
</dbReference>
<dbReference type="STRING" id="6239.Y70G10A.2.1"/>
<dbReference type="Bgee" id="WBGene00013498">
    <property type="expression patterns" value="Expressed in multicellular organism and 1 other cell type or tissue"/>
</dbReference>
<dbReference type="Proteomes" id="UP000001940">
    <property type="component" value="Chromosome III"/>
</dbReference>
<feature type="compositionally biased region" description="Polar residues" evidence="2">
    <location>
        <begin position="613"/>
        <end position="640"/>
    </location>
</feature>
<dbReference type="PROSITE" id="PS00022">
    <property type="entry name" value="EGF_1"/>
    <property type="match status" value="1"/>
</dbReference>
<feature type="domain" description="EGF-like" evidence="5">
    <location>
        <begin position="942"/>
        <end position="978"/>
    </location>
</feature>
<dbReference type="PANTHER" id="PTHR24041">
    <property type="entry name" value="MUCIN"/>
    <property type="match status" value="1"/>
</dbReference>
<dbReference type="PaxDb" id="6239-Y70G10A.2"/>
<name>Q9XWC4_CAEEL</name>
<protein>
    <submittedName>
        <fullName evidence="6">EGF-like domain-containing protein</fullName>
    </submittedName>
</protein>
<dbReference type="HOGENOM" id="CLU_004352_1_0_1"/>
<keyword evidence="7" id="KW-1185">Reference proteome</keyword>
<feature type="compositionally biased region" description="Low complexity" evidence="2">
    <location>
        <begin position="412"/>
        <end position="495"/>
    </location>
</feature>
<comment type="caution">
    <text evidence="1">Lacks conserved residue(s) required for the propagation of feature annotation.</text>
</comment>
<feature type="transmembrane region" description="Helical" evidence="3">
    <location>
        <begin position="1215"/>
        <end position="1235"/>
    </location>
</feature>
<accession>Q9XWC4</accession>
<feature type="compositionally biased region" description="Low complexity" evidence="2">
    <location>
        <begin position="59"/>
        <end position="105"/>
    </location>
</feature>